<evidence type="ECO:0008006" key="6">
    <source>
        <dbReference type="Google" id="ProtNLM"/>
    </source>
</evidence>
<dbReference type="AlphaFoldDB" id="A0A0D3IFJ9"/>
<dbReference type="KEGG" id="ehx:EMIHUDRAFT_216183"/>
<keyword evidence="1" id="KW-0677">Repeat</keyword>
<keyword evidence="5" id="KW-1185">Reference proteome</keyword>
<organism evidence="4 5">
    <name type="scientific">Emiliania huxleyi (strain CCMP1516)</name>
    <dbReference type="NCBI Taxonomy" id="280463"/>
    <lineage>
        <taxon>Eukaryota</taxon>
        <taxon>Haptista</taxon>
        <taxon>Haptophyta</taxon>
        <taxon>Prymnesiophyceae</taxon>
        <taxon>Isochrysidales</taxon>
        <taxon>Noelaerhabdaceae</taxon>
        <taxon>Emiliania</taxon>
    </lineage>
</organism>
<dbReference type="EnsemblProtists" id="EOD10034">
    <property type="protein sequence ID" value="EOD10034"/>
    <property type="gene ID" value="EMIHUDRAFT_216183"/>
</dbReference>
<proteinExistence type="predicted"/>
<sequence>MLPQSKTVSDKKDGDAALFLSISDAYEELSSKSSGESPSIPNMSEELWTDRSDSPLCKACLNGDRVEVNRLLAEARSDPFQQDIVNRPGRSGLTPLKYACVNGHDAIVEKLLESRCSVDSTSRAGVTALMEARADHGADRAFLRMHGEERQRGAACCRLLVSRGAVSSRAERGADPVE</sequence>
<accession>A0A0D3IFJ9</accession>
<dbReference type="Proteomes" id="UP000013827">
    <property type="component" value="Unassembled WGS sequence"/>
</dbReference>
<evidence type="ECO:0000256" key="2">
    <source>
        <dbReference type="ARBA" id="ARBA00023043"/>
    </source>
</evidence>
<protein>
    <recommendedName>
        <fullName evidence="6">Ankyrin repeat protein</fullName>
    </recommendedName>
</protein>
<dbReference type="PROSITE" id="PS50297">
    <property type="entry name" value="ANK_REP_REGION"/>
    <property type="match status" value="1"/>
</dbReference>
<dbReference type="PROSITE" id="PS50088">
    <property type="entry name" value="ANK_REPEAT"/>
    <property type="match status" value="1"/>
</dbReference>
<dbReference type="SUPFAM" id="SSF48403">
    <property type="entry name" value="Ankyrin repeat"/>
    <property type="match status" value="1"/>
</dbReference>
<dbReference type="InterPro" id="IPR036770">
    <property type="entry name" value="Ankyrin_rpt-contain_sf"/>
</dbReference>
<dbReference type="PaxDb" id="2903-EOD10034"/>
<dbReference type="InterPro" id="IPR002110">
    <property type="entry name" value="Ankyrin_rpt"/>
</dbReference>
<reference evidence="5" key="1">
    <citation type="journal article" date="2013" name="Nature">
        <title>Pan genome of the phytoplankton Emiliania underpins its global distribution.</title>
        <authorList>
            <person name="Read B.A."/>
            <person name="Kegel J."/>
            <person name="Klute M.J."/>
            <person name="Kuo A."/>
            <person name="Lefebvre S.C."/>
            <person name="Maumus F."/>
            <person name="Mayer C."/>
            <person name="Miller J."/>
            <person name="Monier A."/>
            <person name="Salamov A."/>
            <person name="Young J."/>
            <person name="Aguilar M."/>
            <person name="Claverie J.M."/>
            <person name="Frickenhaus S."/>
            <person name="Gonzalez K."/>
            <person name="Herman E.K."/>
            <person name="Lin Y.C."/>
            <person name="Napier J."/>
            <person name="Ogata H."/>
            <person name="Sarno A.F."/>
            <person name="Shmutz J."/>
            <person name="Schroeder D."/>
            <person name="de Vargas C."/>
            <person name="Verret F."/>
            <person name="von Dassow P."/>
            <person name="Valentin K."/>
            <person name="Van de Peer Y."/>
            <person name="Wheeler G."/>
            <person name="Dacks J.B."/>
            <person name="Delwiche C.F."/>
            <person name="Dyhrman S.T."/>
            <person name="Glockner G."/>
            <person name="John U."/>
            <person name="Richards T."/>
            <person name="Worden A.Z."/>
            <person name="Zhang X."/>
            <person name="Grigoriev I.V."/>
            <person name="Allen A.E."/>
            <person name="Bidle K."/>
            <person name="Borodovsky M."/>
            <person name="Bowler C."/>
            <person name="Brownlee C."/>
            <person name="Cock J.M."/>
            <person name="Elias M."/>
            <person name="Gladyshev V.N."/>
            <person name="Groth M."/>
            <person name="Guda C."/>
            <person name="Hadaegh A."/>
            <person name="Iglesias-Rodriguez M.D."/>
            <person name="Jenkins J."/>
            <person name="Jones B.M."/>
            <person name="Lawson T."/>
            <person name="Leese F."/>
            <person name="Lindquist E."/>
            <person name="Lobanov A."/>
            <person name="Lomsadze A."/>
            <person name="Malik S.B."/>
            <person name="Marsh M.E."/>
            <person name="Mackinder L."/>
            <person name="Mock T."/>
            <person name="Mueller-Roeber B."/>
            <person name="Pagarete A."/>
            <person name="Parker M."/>
            <person name="Probert I."/>
            <person name="Quesneville H."/>
            <person name="Raines C."/>
            <person name="Rensing S.A."/>
            <person name="Riano-Pachon D.M."/>
            <person name="Richier S."/>
            <person name="Rokitta S."/>
            <person name="Shiraiwa Y."/>
            <person name="Soanes D.M."/>
            <person name="van der Giezen M."/>
            <person name="Wahlund T.M."/>
            <person name="Williams B."/>
            <person name="Wilson W."/>
            <person name="Wolfe G."/>
            <person name="Wurch L.L."/>
        </authorList>
    </citation>
    <scope>NUCLEOTIDE SEQUENCE</scope>
</reference>
<reference evidence="4" key="2">
    <citation type="submission" date="2024-10" db="UniProtKB">
        <authorList>
            <consortium name="EnsemblProtists"/>
        </authorList>
    </citation>
    <scope>IDENTIFICATION</scope>
</reference>
<evidence type="ECO:0000313" key="4">
    <source>
        <dbReference type="EnsemblProtists" id="EOD10034"/>
    </source>
</evidence>
<dbReference type="STRING" id="2903.R1DMZ9"/>
<dbReference type="RefSeq" id="XP_005762463.1">
    <property type="nucleotide sequence ID" value="XM_005762406.1"/>
</dbReference>
<dbReference type="Gene3D" id="1.25.40.20">
    <property type="entry name" value="Ankyrin repeat-containing domain"/>
    <property type="match status" value="1"/>
</dbReference>
<dbReference type="GeneID" id="17256222"/>
<dbReference type="Pfam" id="PF12796">
    <property type="entry name" value="Ank_2"/>
    <property type="match status" value="1"/>
</dbReference>
<evidence type="ECO:0000256" key="1">
    <source>
        <dbReference type="ARBA" id="ARBA00022737"/>
    </source>
</evidence>
<dbReference type="PANTHER" id="PTHR24198">
    <property type="entry name" value="ANKYRIN REPEAT AND PROTEIN KINASE DOMAIN-CONTAINING PROTEIN"/>
    <property type="match status" value="1"/>
</dbReference>
<dbReference type="PANTHER" id="PTHR24198:SF165">
    <property type="entry name" value="ANKYRIN REPEAT-CONTAINING PROTEIN-RELATED"/>
    <property type="match status" value="1"/>
</dbReference>
<evidence type="ECO:0000256" key="3">
    <source>
        <dbReference type="PROSITE-ProRule" id="PRU00023"/>
    </source>
</evidence>
<evidence type="ECO:0000313" key="5">
    <source>
        <dbReference type="Proteomes" id="UP000013827"/>
    </source>
</evidence>
<name>A0A0D3IFJ9_EMIH1</name>
<keyword evidence="2 3" id="KW-0040">ANK repeat</keyword>
<dbReference type="HOGENOM" id="CLU_090837_0_0_1"/>
<dbReference type="SMART" id="SM00248">
    <property type="entry name" value="ANK"/>
    <property type="match status" value="2"/>
</dbReference>
<feature type="repeat" description="ANK" evidence="3">
    <location>
        <begin position="91"/>
        <end position="123"/>
    </location>
</feature>